<evidence type="ECO:0000256" key="12">
    <source>
        <dbReference type="ARBA" id="ARBA00023128"/>
    </source>
</evidence>
<evidence type="ECO:0000256" key="1">
    <source>
        <dbReference type="ARBA" id="ARBA00003195"/>
    </source>
</evidence>
<keyword evidence="5" id="KW-0813">Transport</keyword>
<reference evidence="18" key="1">
    <citation type="submission" date="2021-07" db="EMBL/GenBank/DDBJ databases">
        <title>Draft genome of Mortierella alpina, strain LL118, isolated from an aspen leaf litter sample.</title>
        <authorList>
            <person name="Yang S."/>
            <person name="Vinatzer B.A."/>
        </authorList>
    </citation>
    <scope>NUCLEOTIDE SEQUENCE</scope>
    <source>
        <strain evidence="18">LL118</strain>
    </source>
</reference>
<dbReference type="PANTHER" id="PTHR40637:SF1">
    <property type="entry name" value="ESSS SUBUNIT OF NADH:UBIQUINONE OXIDOREDUCTASE (COMPLEX I) PROTEIN"/>
    <property type="match status" value="1"/>
</dbReference>
<evidence type="ECO:0000256" key="8">
    <source>
        <dbReference type="ARBA" id="ARBA00022792"/>
    </source>
</evidence>
<keyword evidence="6" id="KW-0679">Respiratory chain</keyword>
<comment type="subunit">
    <text evidence="16">Complex I is composed of 45 different subunits. Interacts with BCAP31.</text>
</comment>
<evidence type="ECO:0000256" key="16">
    <source>
        <dbReference type="ARBA" id="ARBA00046528"/>
    </source>
</evidence>
<evidence type="ECO:0000256" key="4">
    <source>
        <dbReference type="ARBA" id="ARBA00018632"/>
    </source>
</evidence>
<protein>
    <recommendedName>
        <fullName evidence="4">NADH dehydrogenase [ubiquinone] 1 beta subcomplex subunit 11, mitochondrial</fullName>
    </recommendedName>
    <alternativeName>
        <fullName evidence="15">Complex I-ESSS</fullName>
    </alternativeName>
    <alternativeName>
        <fullName evidence="14">NADH-ubiquinone oxidoreductase ESSS subunit</fullName>
    </alternativeName>
</protein>
<keyword evidence="8" id="KW-0999">Mitochondrion inner membrane</keyword>
<gene>
    <name evidence="18" type="ORF">KVV02_007578</name>
</gene>
<dbReference type="InterPro" id="IPR019329">
    <property type="entry name" value="NADH_UbQ_OxRdtase_ESSS_su"/>
</dbReference>
<evidence type="ECO:0000256" key="14">
    <source>
        <dbReference type="ARBA" id="ARBA00030753"/>
    </source>
</evidence>
<sequence>MSSVIIRSLTRTPFRRAVQLRRGGHHEGYNQPTGYLFGEKPLAPGTKRVKEDWENLFVYGFGGAMVLGTVFMYYKPDTNVHTWAYREAKARMAARGETVEYKKQE</sequence>
<evidence type="ECO:0000256" key="13">
    <source>
        <dbReference type="ARBA" id="ARBA00023136"/>
    </source>
</evidence>
<organism evidence="18 19">
    <name type="scientific">Mortierella alpina</name>
    <name type="common">Oleaginous fungus</name>
    <name type="synonym">Mortierella renispora</name>
    <dbReference type="NCBI Taxonomy" id="64518"/>
    <lineage>
        <taxon>Eukaryota</taxon>
        <taxon>Fungi</taxon>
        <taxon>Fungi incertae sedis</taxon>
        <taxon>Mucoromycota</taxon>
        <taxon>Mortierellomycotina</taxon>
        <taxon>Mortierellomycetes</taxon>
        <taxon>Mortierellales</taxon>
        <taxon>Mortierellaceae</taxon>
        <taxon>Mortierella</taxon>
    </lineage>
</organism>
<dbReference type="PANTHER" id="PTHR40637">
    <property type="entry name" value="ESSS SUBUNIT OF NADH:UBIQUINONE OXIDOREDUCTASE (COMPLEX I) PROTEIN"/>
    <property type="match status" value="1"/>
</dbReference>
<keyword evidence="12" id="KW-0496">Mitochondrion</keyword>
<evidence type="ECO:0000256" key="2">
    <source>
        <dbReference type="ARBA" id="ARBA00004434"/>
    </source>
</evidence>
<dbReference type="AlphaFoldDB" id="A0A9P8A4A8"/>
<keyword evidence="7 17" id="KW-0812">Transmembrane</keyword>
<dbReference type="GO" id="GO:0005743">
    <property type="term" value="C:mitochondrial inner membrane"/>
    <property type="evidence" value="ECO:0007669"/>
    <property type="project" value="UniProtKB-SubCell"/>
</dbReference>
<evidence type="ECO:0000256" key="11">
    <source>
        <dbReference type="ARBA" id="ARBA00022989"/>
    </source>
</evidence>
<comment type="function">
    <text evidence="1">Accessory subunit of the mitochondrial membrane respiratory chain NADH dehydrogenase (Complex I), that is believed not to be involved in catalysis. Complex I functions in the transfer of electrons from NADH to the respiratory chain. The immediate electron acceptor for the enzyme is believed to be ubiquinone.</text>
</comment>
<evidence type="ECO:0000256" key="3">
    <source>
        <dbReference type="ARBA" id="ARBA00008915"/>
    </source>
</evidence>
<dbReference type="Proteomes" id="UP000717515">
    <property type="component" value="Unassembled WGS sequence"/>
</dbReference>
<evidence type="ECO:0000256" key="15">
    <source>
        <dbReference type="ARBA" id="ARBA00031387"/>
    </source>
</evidence>
<evidence type="ECO:0000256" key="17">
    <source>
        <dbReference type="SAM" id="Phobius"/>
    </source>
</evidence>
<evidence type="ECO:0000256" key="7">
    <source>
        <dbReference type="ARBA" id="ARBA00022692"/>
    </source>
</evidence>
<evidence type="ECO:0000313" key="18">
    <source>
        <dbReference type="EMBL" id="KAG9322196.1"/>
    </source>
</evidence>
<dbReference type="EMBL" id="JAIFTL010000160">
    <property type="protein sequence ID" value="KAG9322196.1"/>
    <property type="molecule type" value="Genomic_DNA"/>
</dbReference>
<evidence type="ECO:0000256" key="6">
    <source>
        <dbReference type="ARBA" id="ARBA00022660"/>
    </source>
</evidence>
<evidence type="ECO:0000256" key="5">
    <source>
        <dbReference type="ARBA" id="ARBA00022448"/>
    </source>
</evidence>
<dbReference type="OrthoDB" id="2147978at2759"/>
<evidence type="ECO:0000313" key="19">
    <source>
        <dbReference type="Proteomes" id="UP000717515"/>
    </source>
</evidence>
<feature type="transmembrane region" description="Helical" evidence="17">
    <location>
        <begin position="56"/>
        <end position="74"/>
    </location>
</feature>
<evidence type="ECO:0000256" key="9">
    <source>
        <dbReference type="ARBA" id="ARBA00022946"/>
    </source>
</evidence>
<comment type="similarity">
    <text evidence="3">Belongs to the complex I NDUFB11 subunit family.</text>
</comment>
<comment type="caution">
    <text evidence="18">The sequence shown here is derived from an EMBL/GenBank/DDBJ whole genome shotgun (WGS) entry which is preliminary data.</text>
</comment>
<dbReference type="Pfam" id="PF10183">
    <property type="entry name" value="ESSS"/>
    <property type="match status" value="1"/>
</dbReference>
<comment type="subcellular location">
    <subcellularLocation>
        <location evidence="2">Mitochondrion inner membrane</location>
        <topology evidence="2">Single-pass membrane protein</topology>
    </subcellularLocation>
</comment>
<keyword evidence="9" id="KW-0809">Transit peptide</keyword>
<keyword evidence="10" id="KW-0249">Electron transport</keyword>
<name>A0A9P8A4A8_MORAP</name>
<evidence type="ECO:0000256" key="10">
    <source>
        <dbReference type="ARBA" id="ARBA00022982"/>
    </source>
</evidence>
<keyword evidence="11 17" id="KW-1133">Transmembrane helix</keyword>
<accession>A0A9P8A4A8</accession>
<proteinExistence type="inferred from homology"/>
<keyword evidence="13 17" id="KW-0472">Membrane</keyword>